<comment type="subcellular location">
    <subcellularLocation>
        <location evidence="1">Membrane</location>
        <topology evidence="1">Multi-pass membrane protein</topology>
    </subcellularLocation>
</comment>
<dbReference type="InterPro" id="IPR003864">
    <property type="entry name" value="CSC1/OSCA1-like_7TM"/>
</dbReference>
<keyword evidence="3" id="KW-0813">Transport</keyword>
<accession>A0A9N8HXU1</accession>
<feature type="region of interest" description="Disordered" evidence="8">
    <location>
        <begin position="780"/>
        <end position="864"/>
    </location>
</feature>
<dbReference type="Pfam" id="PF13967">
    <property type="entry name" value="RSN1_TM"/>
    <property type="match status" value="1"/>
</dbReference>
<feature type="compositionally biased region" description="Polar residues" evidence="8">
    <location>
        <begin position="344"/>
        <end position="354"/>
    </location>
</feature>
<gene>
    <name evidence="13" type="ORF">SEMRO_2309_G322790.1</name>
</gene>
<feature type="transmembrane region" description="Helical" evidence="9">
    <location>
        <begin position="698"/>
        <end position="719"/>
    </location>
</feature>
<evidence type="ECO:0000256" key="1">
    <source>
        <dbReference type="ARBA" id="ARBA00004141"/>
    </source>
</evidence>
<feature type="domain" description="CSC1/OSCA1-like 7TM region" evidence="10">
    <location>
        <begin position="449"/>
        <end position="716"/>
    </location>
</feature>
<dbReference type="Pfam" id="PF02714">
    <property type="entry name" value="RSN1_7TM"/>
    <property type="match status" value="1"/>
</dbReference>
<evidence type="ECO:0000313" key="13">
    <source>
        <dbReference type="EMBL" id="CAB9528745.1"/>
    </source>
</evidence>
<evidence type="ECO:0000256" key="5">
    <source>
        <dbReference type="ARBA" id="ARBA00022989"/>
    </source>
</evidence>
<feature type="region of interest" description="Disordered" evidence="8">
    <location>
        <begin position="24"/>
        <end position="52"/>
    </location>
</feature>
<keyword evidence="5 9" id="KW-1133">Transmembrane helix</keyword>
<evidence type="ECO:0000259" key="11">
    <source>
        <dbReference type="Pfam" id="PF13967"/>
    </source>
</evidence>
<name>A0A9N8HXU1_9STRA</name>
<evidence type="ECO:0000256" key="9">
    <source>
        <dbReference type="SAM" id="Phobius"/>
    </source>
</evidence>
<dbReference type="PANTHER" id="PTHR13018:SF5">
    <property type="entry name" value="RE44586P"/>
    <property type="match status" value="1"/>
</dbReference>
<dbReference type="Pfam" id="PF14703">
    <property type="entry name" value="PHM7_cyt"/>
    <property type="match status" value="1"/>
</dbReference>
<feature type="region of interest" description="Disordered" evidence="8">
    <location>
        <begin position="344"/>
        <end position="387"/>
    </location>
</feature>
<feature type="transmembrane region" description="Helical" evidence="9">
    <location>
        <begin position="192"/>
        <end position="211"/>
    </location>
</feature>
<dbReference type="OrthoDB" id="41125at2759"/>
<feature type="coiled-coil region" evidence="7">
    <location>
        <begin position="276"/>
        <end position="343"/>
    </location>
</feature>
<feature type="transmembrane region" description="Helical" evidence="9">
    <location>
        <begin position="643"/>
        <end position="674"/>
    </location>
</feature>
<dbReference type="AlphaFoldDB" id="A0A9N8HXU1"/>
<protein>
    <submittedName>
        <fullName evidence="13">CSC1-like protein</fullName>
    </submittedName>
</protein>
<feature type="compositionally biased region" description="Acidic residues" evidence="8">
    <location>
        <begin position="801"/>
        <end position="818"/>
    </location>
</feature>
<feature type="transmembrane region" description="Helical" evidence="9">
    <location>
        <begin position="447"/>
        <end position="468"/>
    </location>
</feature>
<proteinExistence type="inferred from homology"/>
<feature type="transmembrane region" description="Helical" evidence="9">
    <location>
        <begin position="62"/>
        <end position="82"/>
    </location>
</feature>
<dbReference type="Proteomes" id="UP001153069">
    <property type="component" value="Unassembled WGS sequence"/>
</dbReference>
<feature type="transmembrane region" description="Helical" evidence="9">
    <location>
        <begin position="725"/>
        <end position="743"/>
    </location>
</feature>
<evidence type="ECO:0000259" key="12">
    <source>
        <dbReference type="Pfam" id="PF14703"/>
    </source>
</evidence>
<evidence type="ECO:0000256" key="8">
    <source>
        <dbReference type="SAM" id="MobiDB-lite"/>
    </source>
</evidence>
<reference evidence="13" key="1">
    <citation type="submission" date="2020-06" db="EMBL/GenBank/DDBJ databases">
        <authorList>
            <consortium name="Plant Systems Biology data submission"/>
        </authorList>
    </citation>
    <scope>NUCLEOTIDE SEQUENCE</scope>
    <source>
        <strain evidence="13">D6</strain>
    </source>
</reference>
<keyword evidence="14" id="KW-1185">Reference proteome</keyword>
<dbReference type="GO" id="GO:0005227">
    <property type="term" value="F:calcium-activated cation channel activity"/>
    <property type="evidence" value="ECO:0007669"/>
    <property type="project" value="InterPro"/>
</dbReference>
<keyword evidence="7" id="KW-0175">Coiled coil</keyword>
<comment type="caution">
    <text evidence="13">The sequence shown here is derived from an EMBL/GenBank/DDBJ whole genome shotgun (WGS) entry which is preliminary data.</text>
</comment>
<feature type="compositionally biased region" description="Low complexity" evidence="8">
    <location>
        <begin position="31"/>
        <end position="42"/>
    </location>
</feature>
<feature type="compositionally biased region" description="Polar residues" evidence="8">
    <location>
        <begin position="854"/>
        <end position="864"/>
    </location>
</feature>
<keyword evidence="4 9" id="KW-0812">Transmembrane</keyword>
<feature type="transmembrane region" description="Helical" evidence="9">
    <location>
        <begin position="488"/>
        <end position="521"/>
    </location>
</feature>
<keyword evidence="6 9" id="KW-0472">Membrane</keyword>
<dbReference type="InterPro" id="IPR027815">
    <property type="entry name" value="CSC1/OSCA1-like_cyt"/>
</dbReference>
<dbReference type="GO" id="GO:0005886">
    <property type="term" value="C:plasma membrane"/>
    <property type="evidence" value="ECO:0007669"/>
    <property type="project" value="TreeGrafter"/>
</dbReference>
<evidence type="ECO:0000256" key="4">
    <source>
        <dbReference type="ARBA" id="ARBA00022692"/>
    </source>
</evidence>
<evidence type="ECO:0000256" key="3">
    <source>
        <dbReference type="ARBA" id="ARBA00022448"/>
    </source>
</evidence>
<feature type="compositionally biased region" description="Low complexity" evidence="8">
    <location>
        <begin position="355"/>
        <end position="366"/>
    </location>
</feature>
<feature type="compositionally biased region" description="Basic and acidic residues" evidence="8">
    <location>
        <begin position="785"/>
        <end position="800"/>
    </location>
</feature>
<evidence type="ECO:0000256" key="2">
    <source>
        <dbReference type="ARBA" id="ARBA00007779"/>
    </source>
</evidence>
<feature type="transmembrane region" description="Helical" evidence="9">
    <location>
        <begin position="567"/>
        <end position="588"/>
    </location>
</feature>
<feature type="transmembrane region" description="Helical" evidence="9">
    <location>
        <begin position="144"/>
        <end position="165"/>
    </location>
</feature>
<dbReference type="EMBL" id="CAICTM010002307">
    <property type="protein sequence ID" value="CAB9528745.1"/>
    <property type="molecule type" value="Genomic_DNA"/>
</dbReference>
<feature type="domain" description="CSC1/OSCA1-like cytosolic" evidence="12">
    <location>
        <begin position="238"/>
        <end position="347"/>
    </location>
</feature>
<dbReference type="PANTHER" id="PTHR13018">
    <property type="entry name" value="PROBABLE MEMBRANE PROTEIN DUF221-RELATED"/>
    <property type="match status" value="1"/>
</dbReference>
<evidence type="ECO:0000256" key="7">
    <source>
        <dbReference type="SAM" id="Coils"/>
    </source>
</evidence>
<feature type="transmembrane region" description="Helical" evidence="9">
    <location>
        <begin position="533"/>
        <end position="555"/>
    </location>
</feature>
<evidence type="ECO:0000256" key="6">
    <source>
        <dbReference type="ARBA" id="ARBA00023136"/>
    </source>
</evidence>
<evidence type="ECO:0000259" key="10">
    <source>
        <dbReference type="Pfam" id="PF02714"/>
    </source>
</evidence>
<evidence type="ECO:0000313" key="14">
    <source>
        <dbReference type="Proteomes" id="UP001153069"/>
    </source>
</evidence>
<feature type="domain" description="CSC1/OSCA1-like N-terminal transmembrane" evidence="11">
    <location>
        <begin position="62"/>
        <end position="213"/>
    </location>
</feature>
<dbReference type="InterPro" id="IPR032880">
    <property type="entry name" value="CSC1/OSCA1-like_N"/>
</dbReference>
<sequence>MTWTIYYNATSDVWTTALVNHSSDNDSDVWTNTSSAESSNSTGSGGEQQEEGEPTITTWSGIWVTFLVSALQCLVFYAFFLYQRHQDSKKNSVDLYEPRQHTRKHRSPAPFATSWWKSAWEVEQDELLRCVGLDSFMFLRFLRLGAQLCGLGSVLAVLVLIPVYATGDNRGNATLQFNQITLARVEAASPRLWASLLAWYLFVAFVLYAFWNEWQLFRTHRSAFLARGDQDMPQEYRYAVRVEGIPPEFRTDKALKAYFERLFPNQVQQVTVLLEMTQLQKLIQERQENIEKLEQVVAFLHAKPDKPRPVIKRKDDAEEVDAVEHHEAEIARLNLEIDQERSTFQNNVAEQSPQTTTTKNTGDGTTEAPPHTTELEETAPAKDDDSKATSTAFVTFTSLRAKQAAIQCELTGNPDRMVVFAAPDPKGVLWDNVTVSLTQQVIFQKQAALVFSAGVCFWAIPVAFVTAIANLNGILQGLGLPPADPTAAWYGLISGLLPVIFLSVLMAVLYMAIVAAATHLVRYKSAAEVDAYALYWHQLFQLANLWLILIGGSAFDQIDGMINDPTGIIDIIATAMPGASVFFVNMMLVGSFGAFGLELSMLPTYGVSLVMKLIQPEAMLTQRQLDQAKTPPSIVWGEQVPPVVFVFLVVIVYMPIVPIMEVFGVVYFAGYYLVYKHQCLHVYAQEFEGGGDATWQKLFPFLMACLYMGELIFIAYMGIKEAPVQGAFGFVPLVVTIAFHMHLSRTIVRPLRNLSLEMAAQVDIDDGELDQNTASVLYGMPALKTEGEERGPMPYRRSEVERDEEGGDVVQPIDDEQRDNETVQEKHSAAPEEGSVPIHSNEEGGEVGRAAPRSVTSSTVLTLQ</sequence>
<dbReference type="InterPro" id="IPR045122">
    <property type="entry name" value="Csc1-like"/>
</dbReference>
<feature type="compositionally biased region" description="Basic and acidic residues" evidence="8">
    <location>
        <begin position="819"/>
        <end position="830"/>
    </location>
</feature>
<organism evidence="13 14">
    <name type="scientific">Seminavis robusta</name>
    <dbReference type="NCBI Taxonomy" id="568900"/>
    <lineage>
        <taxon>Eukaryota</taxon>
        <taxon>Sar</taxon>
        <taxon>Stramenopiles</taxon>
        <taxon>Ochrophyta</taxon>
        <taxon>Bacillariophyta</taxon>
        <taxon>Bacillariophyceae</taxon>
        <taxon>Bacillariophycidae</taxon>
        <taxon>Naviculales</taxon>
        <taxon>Naviculaceae</taxon>
        <taxon>Seminavis</taxon>
    </lineage>
</organism>
<comment type="similarity">
    <text evidence="2">Belongs to the CSC1 (TC 1.A.17) family.</text>
</comment>